<feature type="non-terminal residue" evidence="2">
    <location>
        <position position="42"/>
    </location>
</feature>
<accession>A0A392TBJ2</accession>
<evidence type="ECO:0000313" key="3">
    <source>
        <dbReference type="Proteomes" id="UP000265520"/>
    </source>
</evidence>
<reference evidence="2 3" key="1">
    <citation type="journal article" date="2018" name="Front. Plant Sci.">
        <title>Red Clover (Trifolium pratense) and Zigzag Clover (T. medium) - A Picture of Genomic Similarities and Differences.</title>
        <authorList>
            <person name="Dluhosova J."/>
            <person name="Istvanek J."/>
            <person name="Nedelnik J."/>
            <person name="Repkova J."/>
        </authorList>
    </citation>
    <scope>NUCLEOTIDE SEQUENCE [LARGE SCALE GENOMIC DNA]</scope>
    <source>
        <strain evidence="3">cv. 10/8</strain>
        <tissue evidence="2">Leaf</tissue>
    </source>
</reference>
<evidence type="ECO:0000313" key="2">
    <source>
        <dbReference type="EMBL" id="MCI57345.1"/>
    </source>
</evidence>
<sequence length="42" mass="4786">MQVLEKLRETDDGDGGFLRAERVAEKRNLRQRPTETTPMAVA</sequence>
<name>A0A392TBJ2_9FABA</name>
<dbReference type="AlphaFoldDB" id="A0A392TBJ2"/>
<dbReference type="Proteomes" id="UP000265520">
    <property type="component" value="Unassembled WGS sequence"/>
</dbReference>
<protein>
    <submittedName>
        <fullName evidence="2">Uncharacterized protein</fullName>
    </submittedName>
</protein>
<evidence type="ECO:0000256" key="1">
    <source>
        <dbReference type="SAM" id="MobiDB-lite"/>
    </source>
</evidence>
<proteinExistence type="predicted"/>
<comment type="caution">
    <text evidence="2">The sequence shown here is derived from an EMBL/GenBank/DDBJ whole genome shotgun (WGS) entry which is preliminary data.</text>
</comment>
<dbReference type="EMBL" id="LXQA010527455">
    <property type="protein sequence ID" value="MCI57345.1"/>
    <property type="molecule type" value="Genomic_DNA"/>
</dbReference>
<keyword evidence="3" id="KW-1185">Reference proteome</keyword>
<feature type="region of interest" description="Disordered" evidence="1">
    <location>
        <begin position="21"/>
        <end position="42"/>
    </location>
</feature>
<organism evidence="2 3">
    <name type="scientific">Trifolium medium</name>
    <dbReference type="NCBI Taxonomy" id="97028"/>
    <lineage>
        <taxon>Eukaryota</taxon>
        <taxon>Viridiplantae</taxon>
        <taxon>Streptophyta</taxon>
        <taxon>Embryophyta</taxon>
        <taxon>Tracheophyta</taxon>
        <taxon>Spermatophyta</taxon>
        <taxon>Magnoliopsida</taxon>
        <taxon>eudicotyledons</taxon>
        <taxon>Gunneridae</taxon>
        <taxon>Pentapetalae</taxon>
        <taxon>rosids</taxon>
        <taxon>fabids</taxon>
        <taxon>Fabales</taxon>
        <taxon>Fabaceae</taxon>
        <taxon>Papilionoideae</taxon>
        <taxon>50 kb inversion clade</taxon>
        <taxon>NPAAA clade</taxon>
        <taxon>Hologalegina</taxon>
        <taxon>IRL clade</taxon>
        <taxon>Trifolieae</taxon>
        <taxon>Trifolium</taxon>
    </lineage>
</organism>